<evidence type="ECO:0000313" key="1">
    <source>
        <dbReference type="EMBL" id="CAE7278041.1"/>
    </source>
</evidence>
<dbReference type="OrthoDB" id="428346at2759"/>
<name>A0A812MX81_9DINO</name>
<dbReference type="InterPro" id="IPR004951">
    <property type="entry name" value="DUF268_CAE_spp"/>
</dbReference>
<comment type="caution">
    <text evidence="1">The sequence shown here is derived from an EMBL/GenBank/DDBJ whole genome shotgun (WGS) entry which is preliminary data.</text>
</comment>
<keyword evidence="2" id="KW-1185">Reference proteome</keyword>
<reference evidence="1" key="1">
    <citation type="submission" date="2021-02" db="EMBL/GenBank/DDBJ databases">
        <authorList>
            <person name="Dougan E. K."/>
            <person name="Rhodes N."/>
            <person name="Thang M."/>
            <person name="Chan C."/>
        </authorList>
    </citation>
    <scope>NUCLEOTIDE SEQUENCE</scope>
</reference>
<gene>
    <name evidence="1" type="ORF">SNAT2548_LOCUS14737</name>
</gene>
<accession>A0A812MX81</accession>
<proteinExistence type="predicted"/>
<evidence type="ECO:0000313" key="2">
    <source>
        <dbReference type="Proteomes" id="UP000604046"/>
    </source>
</evidence>
<sequence>MPTVCCDAWFIMWLYQGMPVVAVLPQAAICQQQPNLLIFSCLVSALANAPGFGRAMRRSMFFHILSLCLSIGCMHSRPIDDISTWTQYGESVCWVAADWEDCCAPKYGSTGNPECWIAFPLSYEKCCLERWKVCDAIAEFRERTPATSSLSSSWLIFYESCGRGQELLNLLQRLWSAVGFLCTSSASMNSIEHGANEACSEKEIMEQTRDIRQELNTQRSALDTKDWLDVLDAVQLPHINELNLELTDVVKEWSPQSFAQILPETDFSIVNLREKLHVFRDHLEQFRDSTLNAIYMHDSWLSKRRAGCGEICNIDGTDAEQNTGPLRKRVNCNALLNSMVANHTESVPVIPPPSIPSSMMPAFTMNGQVAVLSHSTIRQALGYAGGVFPAPEQAEANWMWSREAIEKLIAQAREYKLTPGPHSLERVKTLTDVLAGLPEMVGQHWIVWGDQKHFEWWKPWMESLLLSFGVGTVSSMVPIPSRYDVSSPHSPHPQLRPITMQKAVQNAPFHGVVLMGVASAGVGRHGDNLNPNEDLQQAAAAWCLLQSGGILIAPTMTDTDLLRWPLGRVYGPKRWPHLVANFELLRIYDGVAAVLRKP</sequence>
<protein>
    <submittedName>
        <fullName evidence="1">Uncharacterized protein</fullName>
    </submittedName>
</protein>
<dbReference type="Proteomes" id="UP000604046">
    <property type="component" value="Unassembled WGS sequence"/>
</dbReference>
<dbReference type="EMBL" id="CAJNDS010001779">
    <property type="protein sequence ID" value="CAE7278041.1"/>
    <property type="molecule type" value="Genomic_DNA"/>
</dbReference>
<dbReference type="Pfam" id="PF03269">
    <property type="entry name" value="DUF268"/>
    <property type="match status" value="1"/>
</dbReference>
<dbReference type="AlphaFoldDB" id="A0A812MX81"/>
<organism evidence="1 2">
    <name type="scientific">Symbiodinium natans</name>
    <dbReference type="NCBI Taxonomy" id="878477"/>
    <lineage>
        <taxon>Eukaryota</taxon>
        <taxon>Sar</taxon>
        <taxon>Alveolata</taxon>
        <taxon>Dinophyceae</taxon>
        <taxon>Suessiales</taxon>
        <taxon>Symbiodiniaceae</taxon>
        <taxon>Symbiodinium</taxon>
    </lineage>
</organism>